<dbReference type="PANTHER" id="PTHR30469:SF15">
    <property type="entry name" value="HLYD FAMILY OF SECRETION PROTEINS"/>
    <property type="match status" value="1"/>
</dbReference>
<dbReference type="InterPro" id="IPR058624">
    <property type="entry name" value="MdtA-like_HH"/>
</dbReference>
<proteinExistence type="inferred from homology"/>
<keyword evidence="2" id="KW-0175">Coiled coil</keyword>
<feature type="domain" description="CusB-like beta-barrel" evidence="6">
    <location>
        <begin position="207"/>
        <end position="275"/>
    </location>
</feature>
<dbReference type="PANTHER" id="PTHR30469">
    <property type="entry name" value="MULTIDRUG RESISTANCE PROTEIN MDTA"/>
    <property type="match status" value="1"/>
</dbReference>
<evidence type="ECO:0000256" key="2">
    <source>
        <dbReference type="SAM" id="Coils"/>
    </source>
</evidence>
<dbReference type="InterPro" id="IPR006143">
    <property type="entry name" value="RND_pump_MFP"/>
</dbReference>
<evidence type="ECO:0000313" key="9">
    <source>
        <dbReference type="Proteomes" id="UP001595636"/>
    </source>
</evidence>
<keyword evidence="9" id="KW-1185">Reference proteome</keyword>
<dbReference type="InterPro" id="IPR058792">
    <property type="entry name" value="Beta-barrel_RND_2"/>
</dbReference>
<name>A0ABV7TNF0_9NEIS</name>
<feature type="chain" id="PRO_5046477191" evidence="3">
    <location>
        <begin position="20"/>
        <end position="365"/>
    </location>
</feature>
<evidence type="ECO:0000256" key="3">
    <source>
        <dbReference type="SAM" id="SignalP"/>
    </source>
</evidence>
<feature type="signal peptide" evidence="3">
    <location>
        <begin position="1"/>
        <end position="19"/>
    </location>
</feature>
<dbReference type="Pfam" id="PF25917">
    <property type="entry name" value="BSH_RND"/>
    <property type="match status" value="1"/>
</dbReference>
<organism evidence="8 9">
    <name type="scientific">Vogesella amnigena</name>
    <dbReference type="NCBI Taxonomy" id="1507449"/>
    <lineage>
        <taxon>Bacteria</taxon>
        <taxon>Pseudomonadati</taxon>
        <taxon>Pseudomonadota</taxon>
        <taxon>Betaproteobacteria</taxon>
        <taxon>Neisseriales</taxon>
        <taxon>Chromobacteriaceae</taxon>
        <taxon>Vogesella</taxon>
    </lineage>
</organism>
<dbReference type="RefSeq" id="WP_390276243.1">
    <property type="nucleotide sequence ID" value="NZ_JBHRYH010000002.1"/>
</dbReference>
<dbReference type="InterPro" id="IPR058637">
    <property type="entry name" value="YknX-like_C"/>
</dbReference>
<accession>A0ABV7TNF0</accession>
<dbReference type="Gene3D" id="2.40.420.20">
    <property type="match status" value="1"/>
</dbReference>
<feature type="domain" description="YknX-like C-terminal permuted SH3-like" evidence="7">
    <location>
        <begin position="286"/>
        <end position="353"/>
    </location>
</feature>
<dbReference type="Gene3D" id="1.10.287.470">
    <property type="entry name" value="Helix hairpin bin"/>
    <property type="match status" value="1"/>
</dbReference>
<evidence type="ECO:0000259" key="6">
    <source>
        <dbReference type="Pfam" id="PF25954"/>
    </source>
</evidence>
<feature type="domain" description="Multidrug resistance protein MdtA-like barrel-sandwich hybrid" evidence="5">
    <location>
        <begin position="65"/>
        <end position="195"/>
    </location>
</feature>
<dbReference type="NCBIfam" id="TIGR01730">
    <property type="entry name" value="RND_mfp"/>
    <property type="match status" value="1"/>
</dbReference>
<evidence type="ECO:0000259" key="7">
    <source>
        <dbReference type="Pfam" id="PF25989"/>
    </source>
</evidence>
<evidence type="ECO:0000259" key="4">
    <source>
        <dbReference type="Pfam" id="PF25876"/>
    </source>
</evidence>
<evidence type="ECO:0000313" key="8">
    <source>
        <dbReference type="EMBL" id="MFC3624851.1"/>
    </source>
</evidence>
<feature type="domain" description="Multidrug resistance protein MdtA-like alpha-helical hairpin" evidence="4">
    <location>
        <begin position="102"/>
        <end position="168"/>
    </location>
</feature>
<dbReference type="Pfam" id="PF25989">
    <property type="entry name" value="YknX_C"/>
    <property type="match status" value="1"/>
</dbReference>
<dbReference type="Pfam" id="PF25876">
    <property type="entry name" value="HH_MFP_RND"/>
    <property type="match status" value="1"/>
</dbReference>
<dbReference type="Pfam" id="PF25954">
    <property type="entry name" value="Beta-barrel_RND_2"/>
    <property type="match status" value="1"/>
</dbReference>
<dbReference type="Gene3D" id="2.40.30.170">
    <property type="match status" value="1"/>
</dbReference>
<sequence length="365" mass="38796">MTRHYRTLALASLLMLALAGCKEDVKPVEEIRPVRYVLAGSSNSQDSQQFSGEIRARHESQLAFRVGGKVLERRVNAGDSVKKGQLLAVLDGSDYQLDTSAKQAQLAAAQADLAQQEADLKRYRELLTQNFISAAQVERQQTAVQAARARLQQAQAALSASRNQGNYTALLADSDGVISSIGAEPGMVVAAGQPVARLAANGEREVAFQVPENAVDALRGASGFKVKLWADGRELDARLRELAADADGATRTYAARLALNGSDAEVRLGMTASVRALLPGQPGAAMRLPLSAILDEQGKHYVWVINAQQQVGRKAVTVGAIDGDSIAITSGLRGGEKVVTAGVHLLRDGQRVTLLEQTAAARGQQ</sequence>
<dbReference type="Gene3D" id="2.40.50.100">
    <property type="match status" value="1"/>
</dbReference>
<keyword evidence="3" id="KW-0732">Signal</keyword>
<dbReference type="InterPro" id="IPR058625">
    <property type="entry name" value="MdtA-like_BSH"/>
</dbReference>
<protein>
    <submittedName>
        <fullName evidence="8">Efflux RND transporter periplasmic adaptor subunit</fullName>
    </submittedName>
</protein>
<dbReference type="EMBL" id="JBHRYH010000002">
    <property type="protein sequence ID" value="MFC3624851.1"/>
    <property type="molecule type" value="Genomic_DNA"/>
</dbReference>
<dbReference type="SUPFAM" id="SSF111369">
    <property type="entry name" value="HlyD-like secretion proteins"/>
    <property type="match status" value="1"/>
</dbReference>
<comment type="similarity">
    <text evidence="1">Belongs to the membrane fusion protein (MFP) (TC 8.A.1) family.</text>
</comment>
<evidence type="ECO:0000259" key="5">
    <source>
        <dbReference type="Pfam" id="PF25917"/>
    </source>
</evidence>
<comment type="caution">
    <text evidence="8">The sequence shown here is derived from an EMBL/GenBank/DDBJ whole genome shotgun (WGS) entry which is preliminary data.</text>
</comment>
<gene>
    <name evidence="8" type="ORF">ACFOKJ_01640</name>
</gene>
<dbReference type="Proteomes" id="UP001595636">
    <property type="component" value="Unassembled WGS sequence"/>
</dbReference>
<dbReference type="PROSITE" id="PS51257">
    <property type="entry name" value="PROKAR_LIPOPROTEIN"/>
    <property type="match status" value="1"/>
</dbReference>
<reference evidence="9" key="1">
    <citation type="journal article" date="2019" name="Int. J. Syst. Evol. Microbiol.">
        <title>The Global Catalogue of Microorganisms (GCM) 10K type strain sequencing project: providing services to taxonomists for standard genome sequencing and annotation.</title>
        <authorList>
            <consortium name="The Broad Institute Genomics Platform"/>
            <consortium name="The Broad Institute Genome Sequencing Center for Infectious Disease"/>
            <person name="Wu L."/>
            <person name="Ma J."/>
        </authorList>
    </citation>
    <scope>NUCLEOTIDE SEQUENCE [LARGE SCALE GENOMIC DNA]</scope>
    <source>
        <strain evidence="9">KCTC 42195</strain>
    </source>
</reference>
<evidence type="ECO:0000256" key="1">
    <source>
        <dbReference type="ARBA" id="ARBA00009477"/>
    </source>
</evidence>
<feature type="coiled-coil region" evidence="2">
    <location>
        <begin position="106"/>
        <end position="164"/>
    </location>
</feature>